<accession>A0A9W8RQ61</accession>
<comment type="caution">
    <text evidence="3">The sequence shown here is derived from an EMBL/GenBank/DDBJ whole genome shotgun (WGS) entry which is preliminary data.</text>
</comment>
<evidence type="ECO:0000313" key="3">
    <source>
        <dbReference type="EMBL" id="KAJ4249126.1"/>
    </source>
</evidence>
<dbReference type="GO" id="GO:0016740">
    <property type="term" value="F:transferase activity"/>
    <property type="evidence" value="ECO:0007669"/>
    <property type="project" value="UniProtKB-KW"/>
</dbReference>
<protein>
    <recommendedName>
        <fullName evidence="2">Starter acyltransferase (SAT) domain-containing protein</fullName>
    </recommendedName>
</protein>
<organism evidence="3 4">
    <name type="scientific">Fusarium torreyae</name>
    <dbReference type="NCBI Taxonomy" id="1237075"/>
    <lineage>
        <taxon>Eukaryota</taxon>
        <taxon>Fungi</taxon>
        <taxon>Dikarya</taxon>
        <taxon>Ascomycota</taxon>
        <taxon>Pezizomycotina</taxon>
        <taxon>Sordariomycetes</taxon>
        <taxon>Hypocreomycetidae</taxon>
        <taxon>Hypocreales</taxon>
        <taxon>Nectriaceae</taxon>
        <taxon>Fusarium</taxon>
    </lineage>
</organism>
<name>A0A9W8RQ61_9HYPO</name>
<evidence type="ECO:0000256" key="1">
    <source>
        <dbReference type="ARBA" id="ARBA00022679"/>
    </source>
</evidence>
<dbReference type="Gene3D" id="1.20.1050.120">
    <property type="match status" value="1"/>
</dbReference>
<dbReference type="InterPro" id="IPR001227">
    <property type="entry name" value="Ac_transferase_dom_sf"/>
</dbReference>
<keyword evidence="4" id="KW-1185">Reference proteome</keyword>
<dbReference type="PANTHER" id="PTHR10982">
    <property type="entry name" value="MALONYL COA-ACYL CARRIER PROTEIN TRANSACYLASE"/>
    <property type="match status" value="1"/>
</dbReference>
<keyword evidence="1" id="KW-0808">Transferase</keyword>
<dbReference type="AlphaFoldDB" id="A0A9W8RQ61"/>
<dbReference type="FunFam" id="3.40.366.10:FF:000006">
    <property type="entry name" value="Fatty acid synthase beta subunit dehydratase"/>
    <property type="match status" value="1"/>
</dbReference>
<dbReference type="EMBL" id="JAOQAZ010000034">
    <property type="protein sequence ID" value="KAJ4249126.1"/>
    <property type="molecule type" value="Genomic_DNA"/>
</dbReference>
<dbReference type="InterPro" id="IPR050830">
    <property type="entry name" value="Fungal_FAS"/>
</dbReference>
<dbReference type="Proteomes" id="UP001152049">
    <property type="component" value="Unassembled WGS sequence"/>
</dbReference>
<dbReference type="OrthoDB" id="5417908at2759"/>
<evidence type="ECO:0000313" key="4">
    <source>
        <dbReference type="Proteomes" id="UP001152049"/>
    </source>
</evidence>
<dbReference type="SUPFAM" id="SSF52151">
    <property type="entry name" value="FabD/lysophospholipase-like"/>
    <property type="match status" value="1"/>
</dbReference>
<evidence type="ECO:0000259" key="2">
    <source>
        <dbReference type="Pfam" id="PF16073"/>
    </source>
</evidence>
<dbReference type="Gene3D" id="3.40.366.10">
    <property type="entry name" value="Malonyl-Coenzyme A Acyl Carrier Protein, domain 2"/>
    <property type="match status" value="2"/>
</dbReference>
<sequence length="561" mass="61526">MTAACHQESKLPAVKHNTAHLRQKIPFPLLSKLNDLKARVEYAEPSPPESPTSKDETGYENAQSLLQVMLEYADQITEVVLNPGVESIIAHRDLLRLLLDYAEQTVLATRNIHTAVASFPITNSERSKLLCSYYEALHAANLSPGLQEKGLFGSRTEDASTEIYTVFGGQGLRSNSLEELRELRNTYPSMTRELIHDLSTLLDNFSRTDEITRQLLPKGLKVLSWLDDSAQVPDSTYLNSAPVSVPLIGLVQLVHYEVTCKTLGLTPGQLRSRIAGTTGHSQGIITAAATVMADDWSSWRESTHAALTTLFWIGIRTQQTWNSQLRINTISEAMIQDSIDHGERKPSPMLSIRGLIREELQTCIDATKRYLGNGGHDLAISMTNGPRHFVVSGPPRYLYGLNLQIRKRKKMSIQRNSAGKGHAVGSMFLEVSVPFHTSWLRKAVPMIQNDLKDVSLHSSHANIKIPVFSTENGQDVSQGQGSKVLHHLVDLVVSRGLDWVKATANLHPEPALGTRTPAVLDFGPGGVNGISSLSPSGSRIILAGTLGGKKTDVGYKGELFG</sequence>
<dbReference type="InterPro" id="IPR016035">
    <property type="entry name" value="Acyl_Trfase/lysoPLipase"/>
</dbReference>
<feature type="domain" description="Starter acyltransferase (SAT)" evidence="2">
    <location>
        <begin position="166"/>
        <end position="402"/>
    </location>
</feature>
<dbReference type="PANTHER" id="PTHR10982:SF21">
    <property type="entry name" value="FATTY ACID SYNTHASE SUBUNIT BETA"/>
    <property type="match status" value="1"/>
</dbReference>
<gene>
    <name evidence="3" type="ORF">NW762_012460</name>
</gene>
<dbReference type="Gene3D" id="3.30.70.3320">
    <property type="match status" value="1"/>
</dbReference>
<proteinExistence type="predicted"/>
<dbReference type="InterPro" id="IPR032088">
    <property type="entry name" value="SAT"/>
</dbReference>
<dbReference type="Pfam" id="PF16073">
    <property type="entry name" value="SAT"/>
    <property type="match status" value="1"/>
</dbReference>
<reference evidence="3" key="1">
    <citation type="submission" date="2022-09" db="EMBL/GenBank/DDBJ databases">
        <title>Fusarium specimens isolated from Avocado Roots.</title>
        <authorList>
            <person name="Stajich J."/>
            <person name="Roper C."/>
            <person name="Heimlech-Rivalta G."/>
        </authorList>
    </citation>
    <scope>NUCLEOTIDE SEQUENCE</scope>
    <source>
        <strain evidence="3">CF00136</strain>
    </source>
</reference>